<dbReference type="SUPFAM" id="SSF101931">
    <property type="entry name" value="Pym (Within the bgcn gene intron protein, WIBG), N-terminal domain"/>
    <property type="match status" value="1"/>
</dbReference>
<protein>
    <recommendedName>
        <fullName evidence="2">Partner of Y14 and mago</fullName>
    </recommendedName>
</protein>
<dbReference type="InterPro" id="IPR036348">
    <property type="entry name" value="WIBG_N_sf"/>
</dbReference>
<dbReference type="EMBL" id="CAEY01000111">
    <property type="status" value="NOT_ANNOTATED_CDS"/>
    <property type="molecule type" value="Genomic_DNA"/>
</dbReference>
<dbReference type="PANTHER" id="PTHR22959">
    <property type="entry name" value="PYM PROTEIN"/>
    <property type="match status" value="1"/>
</dbReference>
<feature type="compositionally biased region" description="Polar residues" evidence="3">
    <location>
        <begin position="114"/>
        <end position="151"/>
    </location>
</feature>
<dbReference type="InterPro" id="IPR015362">
    <property type="entry name" value="WIBG_mago-bd"/>
</dbReference>
<accession>T1KI79</accession>
<evidence type="ECO:0000313" key="6">
    <source>
        <dbReference type="Proteomes" id="UP000015104"/>
    </source>
</evidence>
<evidence type="ECO:0000256" key="3">
    <source>
        <dbReference type="SAM" id="MobiDB-lite"/>
    </source>
</evidence>
<evidence type="ECO:0000256" key="1">
    <source>
        <dbReference type="ARBA" id="ARBA00009394"/>
    </source>
</evidence>
<comment type="similarity">
    <text evidence="1">Belongs to the pym family.</text>
</comment>
<feature type="compositionally biased region" description="Basic and acidic residues" evidence="3">
    <location>
        <begin position="46"/>
        <end position="57"/>
    </location>
</feature>
<dbReference type="InterPro" id="IPR039333">
    <property type="entry name" value="PYM1"/>
</dbReference>
<dbReference type="HOGENOM" id="CLU_074603_3_0_1"/>
<reference evidence="6" key="1">
    <citation type="submission" date="2011-08" db="EMBL/GenBank/DDBJ databases">
        <authorList>
            <person name="Rombauts S."/>
        </authorList>
    </citation>
    <scope>NUCLEOTIDE SEQUENCE</scope>
    <source>
        <strain evidence="6">London</strain>
    </source>
</reference>
<evidence type="ECO:0000313" key="5">
    <source>
        <dbReference type="EnsemblMetazoa" id="tetur12g00380.1"/>
    </source>
</evidence>
<feature type="compositionally biased region" description="Basic and acidic residues" evidence="3">
    <location>
        <begin position="67"/>
        <end position="85"/>
    </location>
</feature>
<dbReference type="AlphaFoldDB" id="T1KI79"/>
<dbReference type="GO" id="GO:0035145">
    <property type="term" value="C:exon-exon junction complex"/>
    <property type="evidence" value="ECO:0007669"/>
    <property type="project" value="TreeGrafter"/>
</dbReference>
<dbReference type="KEGG" id="tut:107364436"/>
<organism evidence="5 6">
    <name type="scientific">Tetranychus urticae</name>
    <name type="common">Two-spotted spider mite</name>
    <dbReference type="NCBI Taxonomy" id="32264"/>
    <lineage>
        <taxon>Eukaryota</taxon>
        <taxon>Metazoa</taxon>
        <taxon>Ecdysozoa</taxon>
        <taxon>Arthropoda</taxon>
        <taxon>Chelicerata</taxon>
        <taxon>Arachnida</taxon>
        <taxon>Acari</taxon>
        <taxon>Acariformes</taxon>
        <taxon>Trombidiformes</taxon>
        <taxon>Prostigmata</taxon>
        <taxon>Eleutherengona</taxon>
        <taxon>Raphignathae</taxon>
        <taxon>Tetranychoidea</taxon>
        <taxon>Tetranychidae</taxon>
        <taxon>Tetranychus</taxon>
    </lineage>
</organism>
<dbReference type="OMA" id="MPRIEME"/>
<feature type="compositionally biased region" description="Basic and acidic residues" evidence="3">
    <location>
        <begin position="1"/>
        <end position="10"/>
    </location>
</feature>
<feature type="region of interest" description="Disordered" evidence="3">
    <location>
        <begin position="1"/>
        <end position="151"/>
    </location>
</feature>
<dbReference type="EnsemblMetazoa" id="tetur12g00380.1">
    <property type="protein sequence ID" value="tetur12g00380.1"/>
    <property type="gene ID" value="tetur12g00380"/>
</dbReference>
<dbReference type="PANTHER" id="PTHR22959:SF0">
    <property type="entry name" value="PARTNER OF Y14 AND MAGO"/>
    <property type="match status" value="1"/>
</dbReference>
<dbReference type="Proteomes" id="UP000015104">
    <property type="component" value="Unassembled WGS sequence"/>
</dbReference>
<reference evidence="5" key="2">
    <citation type="submission" date="2015-06" db="UniProtKB">
        <authorList>
            <consortium name="EnsemblMetazoa"/>
        </authorList>
    </citation>
    <scope>IDENTIFICATION</scope>
</reference>
<proteinExistence type="inferred from homology"/>
<evidence type="ECO:0000259" key="4">
    <source>
        <dbReference type="SMART" id="SM01273"/>
    </source>
</evidence>
<dbReference type="GO" id="GO:1903259">
    <property type="term" value="P:exon-exon junction complex disassembly"/>
    <property type="evidence" value="ECO:0007669"/>
    <property type="project" value="InterPro"/>
</dbReference>
<sequence>MATMYVKDDVGSTIIPSSQRPDGSWRKPRRVKEGFVPQEEVPLYESKGKQFAKERENTLPPGLDPESWEKMKANQEKMARKKNQDVVKPNNQGKASNNANSNKGNNVKNKDAGSKNNGKPTKGKNVSSNTTGKSNNAVEQTNETNVSTTLYTAPLIIPGITGDDSEWETVISKRKKKAMSKEEASKAGGAPGGKESTNVPVNAIKLSNSVRIVETEKGIKVTNEAGQPLTTDPLRKLRNLKKKLKDIEKLKTMDPKKLEKEQKEKIKNENEVKAMIHQLESSLHL</sequence>
<dbReference type="Pfam" id="PF09282">
    <property type="entry name" value="Mago-bind"/>
    <property type="match status" value="1"/>
</dbReference>
<gene>
    <name evidence="5" type="primary">107364436</name>
</gene>
<dbReference type="GO" id="GO:0005737">
    <property type="term" value="C:cytoplasm"/>
    <property type="evidence" value="ECO:0007669"/>
    <property type="project" value="TreeGrafter"/>
</dbReference>
<keyword evidence="6" id="KW-1185">Reference proteome</keyword>
<dbReference type="GO" id="GO:0003723">
    <property type="term" value="F:RNA binding"/>
    <property type="evidence" value="ECO:0007669"/>
    <property type="project" value="TreeGrafter"/>
</dbReference>
<feature type="compositionally biased region" description="Low complexity" evidence="3">
    <location>
        <begin position="90"/>
        <end position="107"/>
    </location>
</feature>
<dbReference type="OrthoDB" id="21625at2759"/>
<feature type="region of interest" description="Disordered" evidence="3">
    <location>
        <begin position="174"/>
        <end position="200"/>
    </location>
</feature>
<evidence type="ECO:0000256" key="2">
    <source>
        <dbReference type="ARBA" id="ARBA00018898"/>
    </source>
</evidence>
<name>T1KI79_TETUR</name>
<dbReference type="STRING" id="32264.T1KI79"/>
<dbReference type="eggNOG" id="KOG4325">
    <property type="taxonomic scope" value="Eukaryota"/>
</dbReference>
<dbReference type="SMART" id="SM01273">
    <property type="entry name" value="Mago-bind"/>
    <property type="match status" value="1"/>
</dbReference>
<feature type="domain" description="WIBG Mago-binding" evidence="4">
    <location>
        <begin position="11"/>
        <end position="37"/>
    </location>
</feature>